<dbReference type="PANTHER" id="PTHR37834">
    <property type="entry name" value="GDSL-LIKE LIPASE/ACYLHYDROLASE DOMAIN PROTEIN (AFU_ORTHOLOGUE AFUA_2G00620)"/>
    <property type="match status" value="1"/>
</dbReference>
<protein>
    <submittedName>
        <fullName evidence="2">Electron transporter RnfD</fullName>
    </submittedName>
</protein>
<dbReference type="Gene3D" id="2.60.120.260">
    <property type="entry name" value="Galactose-binding domain-like"/>
    <property type="match status" value="1"/>
</dbReference>
<proteinExistence type="predicted"/>
<reference evidence="2" key="1">
    <citation type="submission" date="2019-04" db="EMBL/GenBank/DDBJ databases">
        <title>Evolution of Biomass-Degrading Anaerobic Consortia Revealed by Metagenomics.</title>
        <authorList>
            <person name="Peng X."/>
        </authorList>
    </citation>
    <scope>NUCLEOTIDE SEQUENCE</scope>
    <source>
        <strain evidence="2">SIG311</strain>
    </source>
</reference>
<dbReference type="Gene3D" id="3.40.50.1110">
    <property type="entry name" value="SGNH hydrolase"/>
    <property type="match status" value="1"/>
</dbReference>
<evidence type="ECO:0000259" key="1">
    <source>
        <dbReference type="Pfam" id="PF17996"/>
    </source>
</evidence>
<dbReference type="InterPro" id="IPR040794">
    <property type="entry name" value="CE2_N"/>
</dbReference>
<dbReference type="Pfam" id="PF17996">
    <property type="entry name" value="CE2_N"/>
    <property type="match status" value="1"/>
</dbReference>
<dbReference type="PANTHER" id="PTHR37834:SF2">
    <property type="entry name" value="ESTERASE, SGNH HYDROLASE-TYPE"/>
    <property type="match status" value="1"/>
</dbReference>
<organism evidence="2 3">
    <name type="scientific">Pseudobutyrivibrio ruminis</name>
    <dbReference type="NCBI Taxonomy" id="46206"/>
    <lineage>
        <taxon>Bacteria</taxon>
        <taxon>Bacillati</taxon>
        <taxon>Bacillota</taxon>
        <taxon>Clostridia</taxon>
        <taxon>Lachnospirales</taxon>
        <taxon>Lachnospiraceae</taxon>
        <taxon>Pseudobutyrivibrio</taxon>
    </lineage>
</organism>
<dbReference type="InterPro" id="IPR052762">
    <property type="entry name" value="PCW_deacetylase/CE"/>
</dbReference>
<sequence length="345" mass="40041">MFISANNVNLEYSGRIDYEDDKAIFVFPCTYVKIRFKGKNIWAYVDNKNNYWDNYVGVIIDGNQEKILLENDSALKQHLELAEGLDETKEHEVMLFKRQDSCHELGFYGFELDDNASVLEINDKPRLKLEVYGDSVSAGEVSEAIDFVGKPDPEWHKGELSNSYYSYSWILARKLNAKLHDIAQGGIALLDNTGWFNAPDFIGMESVYDKVRYNPAFGRTTYWNFDKYTPDIVIVAIGQNDNHPEDYMAEFYHSKKSENWREHYRKFVMKLMEIYPKAHIILCTTILEHHKNWDDSIDEVCKSLVNDRVHHFYFSNNGKGTPGHIRKPEAEKMADELAAYINGLI</sequence>
<feature type="domain" description="Carbohydrate esterase 2 N-terminal" evidence="1">
    <location>
        <begin position="12"/>
        <end position="119"/>
    </location>
</feature>
<dbReference type="EMBL" id="SVER01000022">
    <property type="protein sequence ID" value="MBE5920018.1"/>
    <property type="molecule type" value="Genomic_DNA"/>
</dbReference>
<dbReference type="InterPro" id="IPR036514">
    <property type="entry name" value="SGNH_hydro_sf"/>
</dbReference>
<accession>A0A927UDB8</accession>
<evidence type="ECO:0000313" key="2">
    <source>
        <dbReference type="EMBL" id="MBE5920018.1"/>
    </source>
</evidence>
<dbReference type="AlphaFoldDB" id="A0A927UDB8"/>
<dbReference type="Proteomes" id="UP000766246">
    <property type="component" value="Unassembled WGS sequence"/>
</dbReference>
<evidence type="ECO:0000313" key="3">
    <source>
        <dbReference type="Proteomes" id="UP000766246"/>
    </source>
</evidence>
<name>A0A927UDB8_9FIRM</name>
<comment type="caution">
    <text evidence="2">The sequence shown here is derived from an EMBL/GenBank/DDBJ whole genome shotgun (WGS) entry which is preliminary data.</text>
</comment>
<gene>
    <name evidence="2" type="ORF">E7272_09260</name>
</gene>
<dbReference type="SUPFAM" id="SSF52266">
    <property type="entry name" value="SGNH hydrolase"/>
    <property type="match status" value="1"/>
</dbReference>